<keyword evidence="3" id="KW-0479">Metal-binding</keyword>
<name>A0A5J4NFU1_9TREM</name>
<dbReference type="GO" id="GO:0031941">
    <property type="term" value="C:filamentous actin"/>
    <property type="evidence" value="ECO:0007669"/>
    <property type="project" value="TreeGrafter"/>
</dbReference>
<dbReference type="FunFam" id="2.30.42.10:FF:000055">
    <property type="entry name" value="PDZ and LIM domain protein 3"/>
    <property type="match status" value="1"/>
</dbReference>
<sequence length="169" mass="18205">MNIYFGSMASPPQAGHVPMSRAPKVSNQPPSQPSSQVKPQAALLALLSGQNNVNGEEQVLAPINVVLRRSSAASPWGFRLQGGSDYKLQLTVCKTESGSASEGVLHRGDAILAINGQNTRNLSHEEATEKIRSSGTDLKMTISRRAREDLSDLRPKGQIKFNAPQHGKH</sequence>
<dbReference type="GO" id="GO:0003779">
    <property type="term" value="F:actin binding"/>
    <property type="evidence" value="ECO:0007669"/>
    <property type="project" value="TreeGrafter"/>
</dbReference>
<dbReference type="InterPro" id="IPR036034">
    <property type="entry name" value="PDZ_sf"/>
</dbReference>
<evidence type="ECO:0000256" key="2">
    <source>
        <dbReference type="ARBA" id="ARBA00022490"/>
    </source>
</evidence>
<dbReference type="GO" id="GO:0030036">
    <property type="term" value="P:actin cytoskeleton organization"/>
    <property type="evidence" value="ECO:0007669"/>
    <property type="project" value="TreeGrafter"/>
</dbReference>
<organism evidence="6 7">
    <name type="scientific">Paragonimus westermani</name>
    <dbReference type="NCBI Taxonomy" id="34504"/>
    <lineage>
        <taxon>Eukaryota</taxon>
        <taxon>Metazoa</taxon>
        <taxon>Spiralia</taxon>
        <taxon>Lophotrochozoa</taxon>
        <taxon>Platyhelminthes</taxon>
        <taxon>Trematoda</taxon>
        <taxon>Digenea</taxon>
        <taxon>Plagiorchiida</taxon>
        <taxon>Troglotremata</taxon>
        <taxon>Troglotrematidae</taxon>
        <taxon>Paragonimus</taxon>
    </lineage>
</organism>
<dbReference type="InterPro" id="IPR001478">
    <property type="entry name" value="PDZ"/>
</dbReference>
<dbReference type="GO" id="GO:0030018">
    <property type="term" value="C:Z disc"/>
    <property type="evidence" value="ECO:0007669"/>
    <property type="project" value="TreeGrafter"/>
</dbReference>
<evidence type="ECO:0000259" key="5">
    <source>
        <dbReference type="PROSITE" id="PS50106"/>
    </source>
</evidence>
<evidence type="ECO:0000313" key="6">
    <source>
        <dbReference type="EMBL" id="KAA3674541.1"/>
    </source>
</evidence>
<dbReference type="PANTHER" id="PTHR24214">
    <property type="entry name" value="PDZ AND LIM DOMAIN PROTEIN ZASP"/>
    <property type="match status" value="1"/>
</dbReference>
<protein>
    <recommendedName>
        <fullName evidence="5">PDZ domain-containing protein</fullName>
    </recommendedName>
</protein>
<dbReference type="GO" id="GO:0005912">
    <property type="term" value="C:adherens junction"/>
    <property type="evidence" value="ECO:0007669"/>
    <property type="project" value="TreeGrafter"/>
</dbReference>
<dbReference type="GO" id="GO:0001725">
    <property type="term" value="C:stress fiber"/>
    <property type="evidence" value="ECO:0007669"/>
    <property type="project" value="TreeGrafter"/>
</dbReference>
<comment type="caution">
    <text evidence="6">The sequence shown here is derived from an EMBL/GenBank/DDBJ whole genome shotgun (WGS) entry which is preliminary data.</text>
</comment>
<dbReference type="EMBL" id="QNGE01003078">
    <property type="protein sequence ID" value="KAA3674541.1"/>
    <property type="molecule type" value="Genomic_DNA"/>
</dbReference>
<keyword evidence="3" id="KW-0440">LIM domain</keyword>
<reference evidence="6 7" key="1">
    <citation type="journal article" date="2019" name="Gigascience">
        <title>Whole-genome sequence of the oriental lung fluke Paragonimus westermani.</title>
        <authorList>
            <person name="Oey H."/>
            <person name="Zakrzewski M."/>
            <person name="Narain K."/>
            <person name="Devi K.R."/>
            <person name="Agatsuma T."/>
            <person name="Nawaratna S."/>
            <person name="Gobert G.N."/>
            <person name="Jones M.K."/>
            <person name="Ragan M.A."/>
            <person name="McManus D.P."/>
            <person name="Krause L."/>
        </authorList>
    </citation>
    <scope>NUCLEOTIDE SEQUENCE [LARGE SCALE GENOMIC DNA]</scope>
    <source>
        <strain evidence="6 7">IND2009</strain>
    </source>
</reference>
<dbReference type="GO" id="GO:0051371">
    <property type="term" value="F:muscle alpha-actinin binding"/>
    <property type="evidence" value="ECO:0007669"/>
    <property type="project" value="TreeGrafter"/>
</dbReference>
<gene>
    <name evidence="6" type="ORF">DEA37_0000716</name>
</gene>
<keyword evidence="2" id="KW-0963">Cytoplasm</keyword>
<dbReference type="Gene3D" id="2.30.42.10">
    <property type="match status" value="1"/>
</dbReference>
<evidence type="ECO:0000256" key="4">
    <source>
        <dbReference type="SAM" id="MobiDB-lite"/>
    </source>
</evidence>
<dbReference type="CDD" id="cd23068">
    <property type="entry name" value="PDZ_ZASP52-like"/>
    <property type="match status" value="1"/>
</dbReference>
<dbReference type="Proteomes" id="UP000324629">
    <property type="component" value="Unassembled WGS sequence"/>
</dbReference>
<dbReference type="SMART" id="SM00228">
    <property type="entry name" value="PDZ"/>
    <property type="match status" value="1"/>
</dbReference>
<dbReference type="PANTHER" id="PTHR24214:SF38">
    <property type="entry name" value="PDZ AND LIM DOMAIN PROTEIN ZASP-RELATED"/>
    <property type="match status" value="1"/>
</dbReference>
<dbReference type="SUPFAM" id="SSF50156">
    <property type="entry name" value="PDZ domain-like"/>
    <property type="match status" value="1"/>
</dbReference>
<dbReference type="AlphaFoldDB" id="A0A5J4NFU1"/>
<keyword evidence="7" id="KW-1185">Reference proteome</keyword>
<feature type="compositionally biased region" description="Basic and acidic residues" evidence="4">
    <location>
        <begin position="146"/>
        <end position="155"/>
    </location>
</feature>
<proteinExistence type="predicted"/>
<evidence type="ECO:0000256" key="1">
    <source>
        <dbReference type="ARBA" id="ARBA00004496"/>
    </source>
</evidence>
<feature type="region of interest" description="Disordered" evidence="4">
    <location>
        <begin position="1"/>
        <end position="40"/>
    </location>
</feature>
<feature type="region of interest" description="Disordered" evidence="4">
    <location>
        <begin position="146"/>
        <end position="169"/>
    </location>
</feature>
<comment type="subcellular location">
    <subcellularLocation>
        <location evidence="1">Cytoplasm</location>
    </subcellularLocation>
</comment>
<evidence type="ECO:0000256" key="3">
    <source>
        <dbReference type="ARBA" id="ARBA00023038"/>
    </source>
</evidence>
<feature type="compositionally biased region" description="Low complexity" evidence="4">
    <location>
        <begin position="23"/>
        <end position="40"/>
    </location>
</feature>
<evidence type="ECO:0000313" key="7">
    <source>
        <dbReference type="Proteomes" id="UP000324629"/>
    </source>
</evidence>
<dbReference type="PROSITE" id="PS50106">
    <property type="entry name" value="PDZ"/>
    <property type="match status" value="1"/>
</dbReference>
<accession>A0A5J4NFU1</accession>
<dbReference type="InterPro" id="IPR050604">
    <property type="entry name" value="PDZ-LIM_domain"/>
</dbReference>
<dbReference type="Pfam" id="PF00595">
    <property type="entry name" value="PDZ"/>
    <property type="match status" value="1"/>
</dbReference>
<feature type="domain" description="PDZ" evidence="5">
    <location>
        <begin position="64"/>
        <end position="146"/>
    </location>
</feature>
<dbReference type="GO" id="GO:0061061">
    <property type="term" value="P:muscle structure development"/>
    <property type="evidence" value="ECO:0007669"/>
    <property type="project" value="TreeGrafter"/>
</dbReference>
<keyword evidence="3" id="KW-0862">Zinc</keyword>